<feature type="region of interest" description="Disordered" evidence="1">
    <location>
        <begin position="74"/>
        <end position="93"/>
    </location>
</feature>
<reference evidence="2" key="1">
    <citation type="submission" date="2021-01" db="EMBL/GenBank/DDBJ databases">
        <authorList>
            <person name="Corre E."/>
            <person name="Pelletier E."/>
            <person name="Niang G."/>
            <person name="Scheremetjew M."/>
            <person name="Finn R."/>
            <person name="Kale V."/>
            <person name="Holt S."/>
            <person name="Cochrane G."/>
            <person name="Meng A."/>
            <person name="Brown T."/>
            <person name="Cohen L."/>
        </authorList>
    </citation>
    <scope>NUCLEOTIDE SEQUENCE</scope>
    <source>
        <strain evidence="2">CCMP2058</strain>
    </source>
</reference>
<evidence type="ECO:0000256" key="1">
    <source>
        <dbReference type="SAM" id="MobiDB-lite"/>
    </source>
</evidence>
<gene>
    <name evidence="2" type="ORF">LAMO00422_LOCUS19835</name>
</gene>
<proteinExistence type="predicted"/>
<evidence type="ECO:0000313" key="2">
    <source>
        <dbReference type="EMBL" id="CAD8460877.1"/>
    </source>
</evidence>
<sequence>MEEKDRKQYIQAGADGHIGKDATTKQIYLSIKDLYDKKSSQKPTSRPPKVTELNAIYERPTRKDLRSPISEFRPKAKSVRQRFAPKPKRFYKS</sequence>
<name>A0A7S0DNW2_9EUKA</name>
<accession>A0A7S0DNW2</accession>
<protein>
    <submittedName>
        <fullName evidence="2">Uncharacterized protein</fullName>
    </submittedName>
</protein>
<feature type="compositionally biased region" description="Basic residues" evidence="1">
    <location>
        <begin position="75"/>
        <end position="93"/>
    </location>
</feature>
<organism evidence="2">
    <name type="scientific">Amorphochlora amoebiformis</name>
    <dbReference type="NCBI Taxonomy" id="1561963"/>
    <lineage>
        <taxon>Eukaryota</taxon>
        <taxon>Sar</taxon>
        <taxon>Rhizaria</taxon>
        <taxon>Cercozoa</taxon>
        <taxon>Chlorarachniophyceae</taxon>
        <taxon>Amorphochlora</taxon>
    </lineage>
</organism>
<dbReference type="EMBL" id="HBEM01029069">
    <property type="protein sequence ID" value="CAD8460877.1"/>
    <property type="molecule type" value="Transcribed_RNA"/>
</dbReference>
<dbReference type="AlphaFoldDB" id="A0A7S0DNW2"/>